<evidence type="ECO:0000256" key="6">
    <source>
        <dbReference type="ARBA" id="ARBA00022989"/>
    </source>
</evidence>
<evidence type="ECO:0000259" key="9">
    <source>
        <dbReference type="PROSITE" id="PS50928"/>
    </source>
</evidence>
<feature type="domain" description="ABC transmembrane type-1" evidence="9">
    <location>
        <begin position="61"/>
        <end position="257"/>
    </location>
</feature>
<dbReference type="InterPro" id="IPR051789">
    <property type="entry name" value="Bact_Polyamine_Transport"/>
</dbReference>
<dbReference type="PROSITE" id="PS50928">
    <property type="entry name" value="ABC_TM1"/>
    <property type="match status" value="1"/>
</dbReference>
<feature type="transmembrane region" description="Helical" evidence="8">
    <location>
        <begin position="240"/>
        <end position="261"/>
    </location>
</feature>
<dbReference type="InterPro" id="IPR035906">
    <property type="entry name" value="MetI-like_sf"/>
</dbReference>
<dbReference type="GO" id="GO:0005886">
    <property type="term" value="C:plasma membrane"/>
    <property type="evidence" value="ECO:0007669"/>
    <property type="project" value="UniProtKB-SubCell"/>
</dbReference>
<dbReference type="PANTHER" id="PTHR43848:SF2">
    <property type="entry name" value="PUTRESCINE TRANSPORT SYSTEM PERMEASE PROTEIN POTI"/>
    <property type="match status" value="1"/>
</dbReference>
<feature type="transmembrane region" description="Helical" evidence="8">
    <location>
        <begin position="180"/>
        <end position="202"/>
    </location>
</feature>
<keyword evidence="4" id="KW-1003">Cell membrane</keyword>
<name>A0A520MBB8_9GAMM</name>
<comment type="similarity">
    <text evidence="2">Belongs to the binding-protein-dependent transport system permease family. CysTW subfamily.</text>
</comment>
<dbReference type="InterPro" id="IPR000515">
    <property type="entry name" value="MetI-like"/>
</dbReference>
<keyword evidence="6 8" id="KW-1133">Transmembrane helix</keyword>
<dbReference type="AlphaFoldDB" id="A0A520MBB8"/>
<dbReference type="CDD" id="cd06261">
    <property type="entry name" value="TM_PBP2"/>
    <property type="match status" value="1"/>
</dbReference>
<sequence>MNKSSRFVFSCLCFGFAFLYLPILVLILYSFNQSAISSVWGGFSLRWYTALFNNDQIIESALLSLKIAATSATFATILGTMAGLALTQMGRYRGRFIFTGLIAAPLVMPEVITGLSLLLMFVSLQELIGWPMSRGAGTITIAHITFSMAYVAVIVQSRLSSMDKSLQEAAMDLGGRPMQVAFDITLPLIAPSMLSGWLLAFTLSLDDLVIASFTSGAGASTLPMVIFSKIKLGVTPDVNALATLIIGTVSIGIIIASWMMFRQAKRHSIIND</sequence>
<comment type="subcellular location">
    <subcellularLocation>
        <location evidence="1 8">Cell membrane</location>
        <topology evidence="1 8">Multi-pass membrane protein</topology>
    </subcellularLocation>
</comment>
<evidence type="ECO:0000313" key="11">
    <source>
        <dbReference type="Proteomes" id="UP000315889"/>
    </source>
</evidence>
<proteinExistence type="inferred from homology"/>
<dbReference type="Gene3D" id="1.10.3720.10">
    <property type="entry name" value="MetI-like"/>
    <property type="match status" value="1"/>
</dbReference>
<feature type="transmembrane region" description="Helical" evidence="8">
    <location>
        <begin position="61"/>
        <end position="84"/>
    </location>
</feature>
<keyword evidence="5 8" id="KW-0812">Transmembrane</keyword>
<evidence type="ECO:0000313" key="10">
    <source>
        <dbReference type="EMBL" id="RZO18488.1"/>
    </source>
</evidence>
<dbReference type="GO" id="GO:0055085">
    <property type="term" value="P:transmembrane transport"/>
    <property type="evidence" value="ECO:0007669"/>
    <property type="project" value="InterPro"/>
</dbReference>
<evidence type="ECO:0000256" key="2">
    <source>
        <dbReference type="ARBA" id="ARBA00007069"/>
    </source>
</evidence>
<evidence type="ECO:0000256" key="3">
    <source>
        <dbReference type="ARBA" id="ARBA00022448"/>
    </source>
</evidence>
<dbReference type="EMBL" id="SHBP01000028">
    <property type="protein sequence ID" value="RZO18488.1"/>
    <property type="molecule type" value="Genomic_DNA"/>
</dbReference>
<evidence type="ECO:0000256" key="5">
    <source>
        <dbReference type="ARBA" id="ARBA00022692"/>
    </source>
</evidence>
<dbReference type="Pfam" id="PF00528">
    <property type="entry name" value="BPD_transp_1"/>
    <property type="match status" value="1"/>
</dbReference>
<feature type="transmembrane region" description="Helical" evidence="8">
    <location>
        <begin position="7"/>
        <end position="31"/>
    </location>
</feature>
<organism evidence="10 11">
    <name type="scientific">SAR92 clade bacterium</name>
    <dbReference type="NCBI Taxonomy" id="2315479"/>
    <lineage>
        <taxon>Bacteria</taxon>
        <taxon>Pseudomonadati</taxon>
        <taxon>Pseudomonadota</taxon>
        <taxon>Gammaproteobacteria</taxon>
        <taxon>Cellvibrionales</taxon>
        <taxon>Porticoccaceae</taxon>
        <taxon>SAR92 clade</taxon>
    </lineage>
</organism>
<gene>
    <name evidence="10" type="ORF">EVB03_09760</name>
</gene>
<evidence type="ECO:0000256" key="4">
    <source>
        <dbReference type="ARBA" id="ARBA00022475"/>
    </source>
</evidence>
<evidence type="ECO:0000256" key="1">
    <source>
        <dbReference type="ARBA" id="ARBA00004651"/>
    </source>
</evidence>
<protein>
    <submittedName>
        <fullName evidence="10">ABC transporter permease subunit</fullName>
    </submittedName>
</protein>
<dbReference type="PANTHER" id="PTHR43848">
    <property type="entry name" value="PUTRESCINE TRANSPORT SYSTEM PERMEASE PROTEIN POTI"/>
    <property type="match status" value="1"/>
</dbReference>
<evidence type="ECO:0000256" key="8">
    <source>
        <dbReference type="RuleBase" id="RU363032"/>
    </source>
</evidence>
<dbReference type="Proteomes" id="UP000315889">
    <property type="component" value="Unassembled WGS sequence"/>
</dbReference>
<keyword evidence="3 8" id="KW-0813">Transport</keyword>
<accession>A0A520MBB8</accession>
<reference evidence="10 11" key="1">
    <citation type="submission" date="2019-02" db="EMBL/GenBank/DDBJ databases">
        <title>Prokaryotic population dynamics and viral predation in marine succession experiment using metagenomics: the confinement effect.</title>
        <authorList>
            <person name="Haro-Moreno J.M."/>
            <person name="Rodriguez-Valera F."/>
            <person name="Lopez-Perez M."/>
        </authorList>
    </citation>
    <scope>NUCLEOTIDE SEQUENCE [LARGE SCALE GENOMIC DNA]</scope>
    <source>
        <strain evidence="10">MED-G170</strain>
    </source>
</reference>
<evidence type="ECO:0000256" key="7">
    <source>
        <dbReference type="ARBA" id="ARBA00023136"/>
    </source>
</evidence>
<feature type="transmembrane region" description="Helical" evidence="8">
    <location>
        <begin position="136"/>
        <end position="159"/>
    </location>
</feature>
<keyword evidence="7 8" id="KW-0472">Membrane</keyword>
<comment type="caution">
    <text evidence="10">The sequence shown here is derived from an EMBL/GenBank/DDBJ whole genome shotgun (WGS) entry which is preliminary data.</text>
</comment>
<dbReference type="SUPFAM" id="SSF161098">
    <property type="entry name" value="MetI-like"/>
    <property type="match status" value="1"/>
</dbReference>
<feature type="transmembrane region" description="Helical" evidence="8">
    <location>
        <begin position="96"/>
        <end position="124"/>
    </location>
</feature>